<proteinExistence type="predicted"/>
<dbReference type="InterPro" id="IPR036259">
    <property type="entry name" value="MFS_trans_sf"/>
</dbReference>
<feature type="transmembrane region" description="Helical" evidence="1">
    <location>
        <begin position="51"/>
        <end position="71"/>
    </location>
</feature>
<dbReference type="InterPro" id="IPR011701">
    <property type="entry name" value="MFS"/>
</dbReference>
<dbReference type="GeneID" id="71855559"/>
<dbReference type="PANTHER" id="PTHR11360">
    <property type="entry name" value="MONOCARBOXYLATE TRANSPORTER"/>
    <property type="match status" value="1"/>
</dbReference>
<dbReference type="InterPro" id="IPR020846">
    <property type="entry name" value="MFS_dom"/>
</dbReference>
<keyword evidence="1" id="KW-0812">Transmembrane</keyword>
<dbReference type="PROSITE" id="PS50850">
    <property type="entry name" value="MFS"/>
    <property type="match status" value="1"/>
</dbReference>
<evidence type="ECO:0000259" key="2">
    <source>
        <dbReference type="PROSITE" id="PS50850"/>
    </source>
</evidence>
<dbReference type="AlphaFoldDB" id="A0ABD5P3X7"/>
<sequence>MGLEHDVYYGWVVVGACFVGSFVVFGVSYSFGVFLEPLIAEFGLSRGVTSLVFSVQTLVLYVGAALLGGLADRYGVRRLMAVGVALFGVGLLWTSRATSPTALVAAYGVVAALGLGLVYVVSYATIPRWFGRRRGFASGVATSGLGIGMVVIAPVATTLITRHGWREAYLALVGVMVAALALATVVVADSPRSRGVDPTLEFPHADSSSRRATRSWREQLREVIDVATSPAFLLVFAGWILIFGTLYVTFVHLVAHATDLGMSERTGALALAAIGAATTVARLAIGFASDRVGRVRTFVTCSVGMSVATLALPALSSPPGLFAFAVVFGTAYGGNGALLSPLSADLFGTENANAVFGLVSLSFAVSGLVAPPLAGLSYDYLGTYTPAFTVAGVLGLLGAGCVAAAGRLARDE</sequence>
<comment type="caution">
    <text evidence="3">The sequence shown here is derived from an EMBL/GenBank/DDBJ whole genome shotgun (WGS) entry which is preliminary data.</text>
</comment>
<feature type="transmembrane region" description="Helical" evidence="1">
    <location>
        <begin position="168"/>
        <end position="188"/>
    </location>
</feature>
<feature type="transmembrane region" description="Helical" evidence="1">
    <location>
        <begin position="101"/>
        <end position="124"/>
    </location>
</feature>
<feature type="transmembrane region" description="Helical" evidence="1">
    <location>
        <begin position="78"/>
        <end position="95"/>
    </location>
</feature>
<dbReference type="PANTHER" id="PTHR11360:SF284">
    <property type="entry name" value="EG:103B4.3 PROTEIN-RELATED"/>
    <property type="match status" value="1"/>
</dbReference>
<evidence type="ECO:0000313" key="4">
    <source>
        <dbReference type="Proteomes" id="UP001595821"/>
    </source>
</evidence>
<dbReference type="InterPro" id="IPR050327">
    <property type="entry name" value="Proton-linked_MCT"/>
</dbReference>
<organism evidence="3 4">
    <name type="scientific">Natribaculum luteum</name>
    <dbReference type="NCBI Taxonomy" id="1586232"/>
    <lineage>
        <taxon>Archaea</taxon>
        <taxon>Methanobacteriati</taxon>
        <taxon>Methanobacteriota</taxon>
        <taxon>Stenosarchaea group</taxon>
        <taxon>Halobacteria</taxon>
        <taxon>Halobacteriales</taxon>
        <taxon>Natrialbaceae</taxon>
        <taxon>Natribaculum</taxon>
    </lineage>
</organism>
<gene>
    <name evidence="3" type="ORF">ACFOZ7_19225</name>
</gene>
<evidence type="ECO:0000313" key="3">
    <source>
        <dbReference type="EMBL" id="MFC4249032.1"/>
    </source>
</evidence>
<feature type="transmembrane region" description="Helical" evidence="1">
    <location>
        <begin position="354"/>
        <end position="374"/>
    </location>
</feature>
<feature type="transmembrane region" description="Helical" evidence="1">
    <location>
        <begin position="231"/>
        <end position="255"/>
    </location>
</feature>
<feature type="transmembrane region" description="Helical" evidence="1">
    <location>
        <begin position="321"/>
        <end position="342"/>
    </location>
</feature>
<feature type="transmembrane region" description="Helical" evidence="1">
    <location>
        <begin position="297"/>
        <end position="315"/>
    </location>
</feature>
<feature type="transmembrane region" description="Helical" evidence="1">
    <location>
        <begin position="136"/>
        <end position="156"/>
    </location>
</feature>
<dbReference type="RefSeq" id="WP_246970109.1">
    <property type="nucleotide sequence ID" value="NZ_CP095397.1"/>
</dbReference>
<dbReference type="Proteomes" id="UP001595821">
    <property type="component" value="Unassembled WGS sequence"/>
</dbReference>
<evidence type="ECO:0000256" key="1">
    <source>
        <dbReference type="SAM" id="Phobius"/>
    </source>
</evidence>
<keyword evidence="1" id="KW-0472">Membrane</keyword>
<dbReference type="Gene3D" id="1.20.1250.20">
    <property type="entry name" value="MFS general substrate transporter like domains"/>
    <property type="match status" value="2"/>
</dbReference>
<feature type="transmembrane region" description="Helical" evidence="1">
    <location>
        <begin position="267"/>
        <end position="285"/>
    </location>
</feature>
<feature type="transmembrane region" description="Helical" evidence="1">
    <location>
        <begin position="7"/>
        <end position="31"/>
    </location>
</feature>
<dbReference type="Pfam" id="PF07690">
    <property type="entry name" value="MFS_1"/>
    <property type="match status" value="1"/>
</dbReference>
<reference evidence="3 4" key="1">
    <citation type="journal article" date="2014" name="Int. J. Syst. Evol. Microbiol.">
        <title>Complete genome sequence of Corynebacterium casei LMG S-19264T (=DSM 44701T), isolated from a smear-ripened cheese.</title>
        <authorList>
            <consortium name="US DOE Joint Genome Institute (JGI-PGF)"/>
            <person name="Walter F."/>
            <person name="Albersmeier A."/>
            <person name="Kalinowski J."/>
            <person name="Ruckert C."/>
        </authorList>
    </citation>
    <scope>NUCLEOTIDE SEQUENCE [LARGE SCALE GENOMIC DNA]</scope>
    <source>
        <strain evidence="3 4">IBRC-M 10912</strain>
    </source>
</reference>
<name>A0ABD5P3X7_9EURY</name>
<feature type="domain" description="Major facilitator superfamily (MFS) profile" evidence="2">
    <location>
        <begin position="13"/>
        <end position="410"/>
    </location>
</feature>
<protein>
    <submittedName>
        <fullName evidence="3">MFS transporter</fullName>
    </submittedName>
</protein>
<keyword evidence="1" id="KW-1133">Transmembrane helix</keyword>
<dbReference type="EMBL" id="JBHSDJ010000130">
    <property type="protein sequence ID" value="MFC4249032.1"/>
    <property type="molecule type" value="Genomic_DNA"/>
</dbReference>
<dbReference type="SUPFAM" id="SSF103473">
    <property type="entry name" value="MFS general substrate transporter"/>
    <property type="match status" value="1"/>
</dbReference>
<accession>A0ABD5P3X7</accession>
<feature type="transmembrane region" description="Helical" evidence="1">
    <location>
        <begin position="386"/>
        <end position="409"/>
    </location>
</feature>